<accession>A0ABY6EDN8</accession>
<dbReference type="SUPFAM" id="SSF48317">
    <property type="entry name" value="Acid phosphatase/Vanadium-dependent haloperoxidase"/>
    <property type="match status" value="1"/>
</dbReference>
<evidence type="ECO:0000313" key="3">
    <source>
        <dbReference type="EMBL" id="UXY24689.1"/>
    </source>
</evidence>
<dbReference type="Pfam" id="PF01569">
    <property type="entry name" value="PAP2"/>
    <property type="match status" value="1"/>
</dbReference>
<protein>
    <submittedName>
        <fullName evidence="3">Phosphatase PAP2 family protein</fullName>
    </submittedName>
</protein>
<organism evidence="3 4">
    <name type="scientific">Streptomyces cynarae</name>
    <dbReference type="NCBI Taxonomy" id="2981134"/>
    <lineage>
        <taxon>Bacteria</taxon>
        <taxon>Bacillati</taxon>
        <taxon>Actinomycetota</taxon>
        <taxon>Actinomycetes</taxon>
        <taxon>Kitasatosporales</taxon>
        <taxon>Streptomycetaceae</taxon>
        <taxon>Streptomyces</taxon>
    </lineage>
</organism>
<name>A0ABY6EDN8_9ACTN</name>
<feature type="transmembrane region" description="Helical" evidence="1">
    <location>
        <begin position="172"/>
        <end position="191"/>
    </location>
</feature>
<evidence type="ECO:0000313" key="4">
    <source>
        <dbReference type="Proteomes" id="UP001061298"/>
    </source>
</evidence>
<evidence type="ECO:0000256" key="1">
    <source>
        <dbReference type="SAM" id="Phobius"/>
    </source>
</evidence>
<keyword evidence="1" id="KW-1133">Transmembrane helix</keyword>
<dbReference type="EMBL" id="CP106793">
    <property type="protein sequence ID" value="UXY24689.1"/>
    <property type="molecule type" value="Genomic_DNA"/>
</dbReference>
<gene>
    <name evidence="3" type="ORF">N8I84_28630</name>
</gene>
<feature type="transmembrane region" description="Helical" evidence="1">
    <location>
        <begin position="74"/>
        <end position="93"/>
    </location>
</feature>
<sequence length="196" mass="20846">MATAVLLFLLLTWQVVTQGPLARADRRLSGDLVRPDRVSGVLADLGNVSVAVPVLAAVLACAAWRARRAGTRRWWLPSVAAAVLMAVVPVVVVPLKDLVARPGPPLMGPATGFFPSGHTATAAVAYGAAALVLWPWLRTAYARRGVLLACLALNLGVAFGLVRHGYHWPLDVMASWCLCAVLLTGLAVFLTRQDRP</sequence>
<keyword evidence="1" id="KW-0812">Transmembrane</keyword>
<proteinExistence type="predicted"/>
<feature type="domain" description="Phosphatidic acid phosphatase type 2/haloperoxidase" evidence="2">
    <location>
        <begin position="80"/>
        <end position="190"/>
    </location>
</feature>
<keyword evidence="4" id="KW-1185">Reference proteome</keyword>
<dbReference type="InterPro" id="IPR000326">
    <property type="entry name" value="PAP2/HPO"/>
</dbReference>
<dbReference type="InterPro" id="IPR036938">
    <property type="entry name" value="PAP2/HPO_sf"/>
</dbReference>
<feature type="transmembrane region" description="Helical" evidence="1">
    <location>
        <begin position="146"/>
        <end position="166"/>
    </location>
</feature>
<keyword evidence="1" id="KW-0472">Membrane</keyword>
<feature type="transmembrane region" description="Helical" evidence="1">
    <location>
        <begin position="113"/>
        <end position="134"/>
    </location>
</feature>
<evidence type="ECO:0000259" key="2">
    <source>
        <dbReference type="Pfam" id="PF01569"/>
    </source>
</evidence>
<dbReference type="Proteomes" id="UP001061298">
    <property type="component" value="Chromosome"/>
</dbReference>
<reference evidence="3" key="1">
    <citation type="submission" date="2022-10" db="EMBL/GenBank/DDBJ databases">
        <authorList>
            <person name="Mo P."/>
        </authorList>
    </citation>
    <scope>NUCLEOTIDE SEQUENCE</scope>
    <source>
        <strain evidence="3">HUAS 13-4</strain>
    </source>
</reference>
<feature type="transmembrane region" description="Helical" evidence="1">
    <location>
        <begin position="42"/>
        <end position="62"/>
    </location>
</feature>
<dbReference type="Gene3D" id="1.20.144.10">
    <property type="entry name" value="Phosphatidic acid phosphatase type 2/haloperoxidase"/>
    <property type="match status" value="1"/>
</dbReference>